<reference evidence="3 4" key="1">
    <citation type="submission" date="2024-09" db="EMBL/GenBank/DDBJ databases">
        <authorList>
            <person name="Sun Q."/>
            <person name="Mori K."/>
        </authorList>
    </citation>
    <scope>NUCLEOTIDE SEQUENCE [LARGE SCALE GENOMIC DNA]</scope>
    <source>
        <strain evidence="3 4">CCM 7415</strain>
    </source>
</reference>
<organism evidence="3 4">
    <name type="scientific">Kushneria aurantia</name>
    <dbReference type="NCBI Taxonomy" id="504092"/>
    <lineage>
        <taxon>Bacteria</taxon>
        <taxon>Pseudomonadati</taxon>
        <taxon>Pseudomonadota</taxon>
        <taxon>Gammaproteobacteria</taxon>
        <taxon>Oceanospirillales</taxon>
        <taxon>Halomonadaceae</taxon>
        <taxon>Kushneria</taxon>
    </lineage>
</organism>
<dbReference type="InterPro" id="IPR052020">
    <property type="entry name" value="Cyclic_di-GMP/3'3'-cGAMP_PDE"/>
</dbReference>
<comment type="caution">
    <text evidence="3">The sequence shown here is derived from an EMBL/GenBank/DDBJ whole genome shotgun (WGS) entry which is preliminary data.</text>
</comment>
<dbReference type="Gene3D" id="2.40.10.220">
    <property type="entry name" value="predicted glycosyltransferase like domains"/>
    <property type="match status" value="1"/>
</dbReference>
<dbReference type="SUPFAM" id="SSF109604">
    <property type="entry name" value="HD-domain/PDEase-like"/>
    <property type="match status" value="1"/>
</dbReference>
<dbReference type="Pfam" id="PF13487">
    <property type="entry name" value="HD_5"/>
    <property type="match status" value="1"/>
</dbReference>
<dbReference type="RefSeq" id="WP_019951117.1">
    <property type="nucleotide sequence ID" value="NZ_JBHLVX010000060.1"/>
</dbReference>
<dbReference type="CDD" id="cd00077">
    <property type="entry name" value="HDc"/>
    <property type="match status" value="1"/>
</dbReference>
<keyword evidence="4" id="KW-1185">Reference proteome</keyword>
<dbReference type="SUPFAM" id="SSF141371">
    <property type="entry name" value="PilZ domain-like"/>
    <property type="match status" value="1"/>
</dbReference>
<protein>
    <submittedName>
        <fullName evidence="3">HD domain-containing phosphohydrolase</fullName>
    </submittedName>
</protein>
<evidence type="ECO:0000259" key="1">
    <source>
        <dbReference type="PROSITE" id="PS51831"/>
    </source>
</evidence>
<dbReference type="InterPro" id="IPR009875">
    <property type="entry name" value="PilZ_domain"/>
</dbReference>
<dbReference type="SMART" id="SM00471">
    <property type="entry name" value="HDc"/>
    <property type="match status" value="1"/>
</dbReference>
<dbReference type="InterPro" id="IPR006674">
    <property type="entry name" value="HD_domain"/>
</dbReference>
<dbReference type="InterPro" id="IPR037522">
    <property type="entry name" value="HD_GYP_dom"/>
</dbReference>
<dbReference type="Pfam" id="PF07238">
    <property type="entry name" value="PilZ"/>
    <property type="match status" value="1"/>
</dbReference>
<gene>
    <name evidence="3" type="ORF">ACFFHW_16070</name>
</gene>
<proteinExistence type="predicted"/>
<evidence type="ECO:0000313" key="4">
    <source>
        <dbReference type="Proteomes" id="UP001589814"/>
    </source>
</evidence>
<feature type="domain" description="HD" evidence="1">
    <location>
        <begin position="336"/>
        <end position="461"/>
    </location>
</feature>
<dbReference type="PROSITE" id="PS51831">
    <property type="entry name" value="HD"/>
    <property type="match status" value="1"/>
</dbReference>
<dbReference type="PROSITE" id="PS51832">
    <property type="entry name" value="HD_GYP"/>
    <property type="match status" value="1"/>
</dbReference>
<name>A0ABV6G8A7_9GAMM</name>
<accession>A0ABV6G8A7</accession>
<dbReference type="InterPro" id="IPR003607">
    <property type="entry name" value="HD/PDEase_dom"/>
</dbReference>
<dbReference type="Proteomes" id="UP001589814">
    <property type="component" value="Unassembled WGS sequence"/>
</dbReference>
<evidence type="ECO:0000313" key="3">
    <source>
        <dbReference type="EMBL" id="MFC0269484.1"/>
    </source>
</evidence>
<dbReference type="PANTHER" id="PTHR45228">
    <property type="entry name" value="CYCLIC DI-GMP PHOSPHODIESTERASE TM_0186-RELATED"/>
    <property type="match status" value="1"/>
</dbReference>
<dbReference type="Gene3D" id="1.10.3210.10">
    <property type="entry name" value="Hypothetical protein af1432"/>
    <property type="match status" value="1"/>
</dbReference>
<sequence>MNTLAQPHGPVVEIDDTVHIAEVVENLDSRLHALSITLDDAELDYPAVLVAIDRRESTLTLNVTDAGSLDAEQLVGTALVLHAESERNLSFDTFTVLEANRQQESLQLRCNLPQRLHAMARRQSVRIVLRDDMPVEAALTRFAAQSTLKARLHNISLGGCLLKLPLATCDELRENATLSELTLTFPNGTRLTTPARICHINPVGRSLQAAMGVQFTGASRAFEQQLLAIVSQTEREIAWRRGEGVRLTAPSTLYTLPGSAQRARVERHRYRQRPPMLDKLQQVARKQHLFLLALQNGRPLPTSRLHTIAEQLLALLQQDRQRCLFALSCLRGEPDWLRHCLGVALRLADLMLAEGYDAKTVLKAITAALIHDMGKVLLIDDTLPSLHGAMSSAQRQRIHGHVGVLISALERSGYPLCELQREIITTINERLDGSGYPAGLRAEALSPMARMAAVIDTIDAMTRRRSDRDTFTAVEAYRHLYNLPQRFDRHWLTRYIQRQGFYPVASLVKFANGYLAWVMALDERGQPSRVRVVKNVHRRDINFNDELGRSDFCQLGELLGAVSPSQYDL</sequence>
<dbReference type="EMBL" id="JBHLVX010000060">
    <property type="protein sequence ID" value="MFC0269484.1"/>
    <property type="molecule type" value="Genomic_DNA"/>
</dbReference>
<feature type="domain" description="HD-GYP" evidence="2">
    <location>
        <begin position="316"/>
        <end position="512"/>
    </location>
</feature>
<evidence type="ECO:0000259" key="2">
    <source>
        <dbReference type="PROSITE" id="PS51832"/>
    </source>
</evidence>